<feature type="domain" description="Calcineurin-like phosphoesterase" evidence="4">
    <location>
        <begin position="61"/>
        <end position="291"/>
    </location>
</feature>
<name>A0ABR3A5M7_9AGAR</name>
<evidence type="ECO:0000256" key="3">
    <source>
        <dbReference type="RuleBase" id="RU362119"/>
    </source>
</evidence>
<keyword evidence="7" id="KW-1185">Reference proteome</keyword>
<evidence type="ECO:0000256" key="2">
    <source>
        <dbReference type="ARBA" id="ARBA00022729"/>
    </source>
</evidence>
<feature type="signal peptide" evidence="3">
    <location>
        <begin position="1"/>
        <end position="21"/>
    </location>
</feature>
<evidence type="ECO:0008006" key="8">
    <source>
        <dbReference type="Google" id="ProtNLM"/>
    </source>
</evidence>
<dbReference type="InterPro" id="IPR004843">
    <property type="entry name" value="Calcineurin-like_PHP"/>
</dbReference>
<comment type="caution">
    <text evidence="6">The sequence shown here is derived from an EMBL/GenBank/DDBJ whole genome shotgun (WGS) entry which is preliminary data.</text>
</comment>
<feature type="chain" id="PRO_5044960593" description="Apyrase" evidence="3">
    <location>
        <begin position="22"/>
        <end position="577"/>
    </location>
</feature>
<dbReference type="EMBL" id="JBBXMP010000015">
    <property type="protein sequence ID" value="KAL0068903.1"/>
    <property type="molecule type" value="Genomic_DNA"/>
</dbReference>
<keyword evidence="3" id="KW-0378">Hydrolase</keyword>
<dbReference type="Gene3D" id="3.60.21.10">
    <property type="match status" value="1"/>
</dbReference>
<reference evidence="6 7" key="1">
    <citation type="submission" date="2024-05" db="EMBL/GenBank/DDBJ databases">
        <title>A draft genome resource for the thread blight pathogen Marasmius tenuissimus strain MS-2.</title>
        <authorList>
            <person name="Yulfo-Soto G.E."/>
            <person name="Baruah I.K."/>
            <person name="Amoako-Attah I."/>
            <person name="Bukari Y."/>
            <person name="Meinhardt L.W."/>
            <person name="Bailey B.A."/>
            <person name="Cohen S.P."/>
        </authorList>
    </citation>
    <scope>NUCLEOTIDE SEQUENCE [LARGE SCALE GENOMIC DNA]</scope>
    <source>
        <strain evidence="6 7">MS-2</strain>
    </source>
</reference>
<evidence type="ECO:0000259" key="5">
    <source>
        <dbReference type="Pfam" id="PF02872"/>
    </source>
</evidence>
<dbReference type="Pfam" id="PF00149">
    <property type="entry name" value="Metallophos"/>
    <property type="match status" value="1"/>
</dbReference>
<evidence type="ECO:0000256" key="1">
    <source>
        <dbReference type="ARBA" id="ARBA00006654"/>
    </source>
</evidence>
<dbReference type="InterPro" id="IPR029052">
    <property type="entry name" value="Metallo-depent_PP-like"/>
</dbReference>
<keyword evidence="2 3" id="KW-0732">Signal</keyword>
<dbReference type="Pfam" id="PF02872">
    <property type="entry name" value="5_nucleotid_C"/>
    <property type="match status" value="1"/>
</dbReference>
<protein>
    <recommendedName>
        <fullName evidence="8">Apyrase</fullName>
    </recommendedName>
</protein>
<evidence type="ECO:0000313" key="7">
    <source>
        <dbReference type="Proteomes" id="UP001437256"/>
    </source>
</evidence>
<dbReference type="PANTHER" id="PTHR11575:SF24">
    <property type="entry name" value="5'-NUCLEOTIDASE"/>
    <property type="match status" value="1"/>
</dbReference>
<proteinExistence type="inferred from homology"/>
<dbReference type="SUPFAM" id="SSF55816">
    <property type="entry name" value="5'-nucleotidase (syn. UDP-sugar hydrolase), C-terminal domain"/>
    <property type="match status" value="1"/>
</dbReference>
<gene>
    <name evidence="6" type="ORF">AAF712_003896</name>
</gene>
<feature type="domain" description="5'-Nucleotidase C-terminal" evidence="5">
    <location>
        <begin position="379"/>
        <end position="538"/>
    </location>
</feature>
<dbReference type="InterPro" id="IPR008334">
    <property type="entry name" value="5'-Nucleotdase_C"/>
</dbReference>
<dbReference type="PRINTS" id="PR01607">
    <property type="entry name" value="APYRASEFAMLY"/>
</dbReference>
<keyword evidence="3" id="KW-0547">Nucleotide-binding</keyword>
<dbReference type="PANTHER" id="PTHR11575">
    <property type="entry name" value="5'-NUCLEOTIDASE-RELATED"/>
    <property type="match status" value="1"/>
</dbReference>
<dbReference type="Gene3D" id="3.90.780.10">
    <property type="entry name" value="5'-Nucleotidase, C-terminal domain"/>
    <property type="match status" value="1"/>
</dbReference>
<dbReference type="InterPro" id="IPR006179">
    <property type="entry name" value="5_nucleotidase/apyrase"/>
</dbReference>
<organism evidence="6 7">
    <name type="scientific">Marasmius tenuissimus</name>
    <dbReference type="NCBI Taxonomy" id="585030"/>
    <lineage>
        <taxon>Eukaryota</taxon>
        <taxon>Fungi</taxon>
        <taxon>Dikarya</taxon>
        <taxon>Basidiomycota</taxon>
        <taxon>Agaricomycotina</taxon>
        <taxon>Agaricomycetes</taxon>
        <taxon>Agaricomycetidae</taxon>
        <taxon>Agaricales</taxon>
        <taxon>Marasmiineae</taxon>
        <taxon>Marasmiaceae</taxon>
        <taxon>Marasmius</taxon>
    </lineage>
</organism>
<dbReference type="CDD" id="cd07409">
    <property type="entry name" value="MPP_CD73_N"/>
    <property type="match status" value="1"/>
</dbReference>
<dbReference type="Proteomes" id="UP001437256">
    <property type="component" value="Unassembled WGS sequence"/>
</dbReference>
<comment type="similarity">
    <text evidence="1 3">Belongs to the 5'-nucleotidase family.</text>
</comment>
<dbReference type="InterPro" id="IPR036907">
    <property type="entry name" value="5'-Nucleotdase_C_sf"/>
</dbReference>
<dbReference type="SUPFAM" id="SSF56300">
    <property type="entry name" value="Metallo-dependent phosphatases"/>
    <property type="match status" value="1"/>
</dbReference>
<evidence type="ECO:0000259" key="4">
    <source>
        <dbReference type="Pfam" id="PF00149"/>
    </source>
</evidence>
<accession>A0ABR3A5M7</accession>
<sequence>MATMRTLFALLAGFAVSSASGFRPAIVESRTDRLVSRRLSEGPHGVLKRDYSDSDQFSLSVFHVNDVHAHLDEYRSSGSVRVYQLHSLVLLRFLWARTALILRLAAMLVTPGKFKHKLGELRPQAENSLLLNIGDEFQGTLFFTYYGGEKISETINQMGFDAFVPGNHEWDRGDDYLATFLNNLTFPVVCANVQTDNEELNKTMVPYHIFEEYELAVIGVTTQTTSSISKPGPGTTFSDPIAAIQATADYIRENTDVKRIIAMTHIGYDVDKEMAQKTRGIHLIVGGHSHTLLGDMANAAGPYPTIEKNLDGEEVFVVTSYRWGEYMGYLDVTFDQDGKITAYEGAPIHLDNTTQQDTELQATIKEWRKPFEAYAATVVAETVNDLDQTKCQTQECTLGDLVTDATLAYRLNVTADSADACILNSGGIRATIDAGPITIGEVLTSFPFGNLVADVTFTGADLWKIFEGVVSKVSQFNGNAITSFIQVSNTVKFSYNPNKAAGSRLVSLSIKDEEITASTAKEYRIVTWDFVAAGGDNIWPAQIGFSTLDSQDQALIQYLQDQKTVNVQLDGRISTVS</sequence>
<evidence type="ECO:0000313" key="6">
    <source>
        <dbReference type="EMBL" id="KAL0068903.1"/>
    </source>
</evidence>